<evidence type="ECO:0000313" key="3">
    <source>
        <dbReference type="Proteomes" id="UP000575898"/>
    </source>
</evidence>
<reference evidence="2 3" key="1">
    <citation type="submission" date="2020-08" db="EMBL/GenBank/DDBJ databases">
        <title>Genomic Encyclopedia of Type Strains, Phase IV (KMG-IV): sequencing the most valuable type-strain genomes for metagenomic binning, comparative biology and taxonomic classification.</title>
        <authorList>
            <person name="Goeker M."/>
        </authorList>
    </citation>
    <scope>NUCLEOTIDE SEQUENCE [LARGE SCALE GENOMIC DNA]</scope>
    <source>
        <strain evidence="2 3">DSM 27165</strain>
    </source>
</reference>
<sequence>MISSGKGVGGAIQAQDLGVLKRHPSCGLLRRGRAQQGGVLLVVAVLLAVITASVLVATLRDAIKRNRQTTQTVQQLASDKALVLNALMIGVVGRPGLLMTPDRTFNGNTDQNCLQAGTASGLPARNVWNGVAADPGVLCIGWLPWRDLQSGVAIDGNVIVQGLLTVIVISGNLVDATGVPRLNSDAMLATPPHKWLTVVDAKGGLVSNQVAIVLIRPGKPLGSQRRVVQPDGTPLTRPMLATYLDRLPGVADHTDMSGRFTIAGEVTDSTGQVIFNDQLVYVTAQEWMTLVLTRVAAEIRLAADLAYTTAYPTAMPPVGAAWFQANGWDGVTNYSATGDQITLRFARCGGTWTIQRQGSAGVVSHQGGC</sequence>
<protein>
    <submittedName>
        <fullName evidence="2">Uncharacterized protein</fullName>
    </submittedName>
</protein>
<dbReference type="AlphaFoldDB" id="A0A840MRR3"/>
<dbReference type="RefSeq" id="WP_184040403.1">
    <property type="nucleotide sequence ID" value="NZ_JACHHY010000017.1"/>
</dbReference>
<organism evidence="2 3">
    <name type="scientific">Chitinivorax tropicus</name>
    <dbReference type="NCBI Taxonomy" id="714531"/>
    <lineage>
        <taxon>Bacteria</taxon>
        <taxon>Pseudomonadati</taxon>
        <taxon>Pseudomonadota</taxon>
        <taxon>Betaproteobacteria</taxon>
        <taxon>Chitinivorax</taxon>
    </lineage>
</organism>
<proteinExistence type="predicted"/>
<dbReference type="EMBL" id="JACHHY010000017">
    <property type="protein sequence ID" value="MBB5019472.1"/>
    <property type="molecule type" value="Genomic_DNA"/>
</dbReference>
<evidence type="ECO:0000313" key="2">
    <source>
        <dbReference type="EMBL" id="MBB5019472.1"/>
    </source>
</evidence>
<keyword evidence="3" id="KW-1185">Reference proteome</keyword>
<dbReference type="Proteomes" id="UP000575898">
    <property type="component" value="Unassembled WGS sequence"/>
</dbReference>
<comment type="caution">
    <text evidence="2">The sequence shown here is derived from an EMBL/GenBank/DDBJ whole genome shotgun (WGS) entry which is preliminary data.</text>
</comment>
<accession>A0A840MRR3</accession>
<gene>
    <name evidence="2" type="ORF">HNQ59_002774</name>
</gene>
<feature type="transmembrane region" description="Helical" evidence="1">
    <location>
        <begin position="38"/>
        <end position="59"/>
    </location>
</feature>
<keyword evidence="1" id="KW-1133">Transmembrane helix</keyword>
<keyword evidence="1" id="KW-0472">Membrane</keyword>
<name>A0A840MRR3_9PROT</name>
<keyword evidence="1" id="KW-0812">Transmembrane</keyword>
<evidence type="ECO:0000256" key="1">
    <source>
        <dbReference type="SAM" id="Phobius"/>
    </source>
</evidence>